<protein>
    <recommendedName>
        <fullName evidence="1">Glucose/Sorbosone dehydrogenase domain-containing protein</fullName>
    </recommendedName>
</protein>
<dbReference type="Gene3D" id="2.120.10.30">
    <property type="entry name" value="TolB, C-terminal domain"/>
    <property type="match status" value="1"/>
</dbReference>
<dbReference type="PANTHER" id="PTHR19328:SF13">
    <property type="entry name" value="HIPL1 PROTEIN"/>
    <property type="match status" value="1"/>
</dbReference>
<dbReference type="Pfam" id="PF07995">
    <property type="entry name" value="GSDH"/>
    <property type="match status" value="1"/>
</dbReference>
<keyword evidence="3" id="KW-1185">Reference proteome</keyword>
<organism evidence="2 3">
    <name type="scientific">Paenibacillus donghaensis</name>
    <dbReference type="NCBI Taxonomy" id="414771"/>
    <lineage>
        <taxon>Bacteria</taxon>
        <taxon>Bacillati</taxon>
        <taxon>Bacillota</taxon>
        <taxon>Bacilli</taxon>
        <taxon>Bacillales</taxon>
        <taxon>Paenibacillaceae</taxon>
        <taxon>Paenibacillus</taxon>
    </lineage>
</organism>
<reference evidence="2 3" key="1">
    <citation type="submission" date="2017-06" db="EMBL/GenBank/DDBJ databases">
        <title>Complete genome sequence of Paenibacillus donghaensis KCTC 13049T isolated from East Sea sediment, South Korea.</title>
        <authorList>
            <person name="Jung B.K."/>
            <person name="Hong S.-J."/>
            <person name="Shin J.-H."/>
        </authorList>
    </citation>
    <scope>NUCLEOTIDE SEQUENCE [LARGE SCALE GENOMIC DNA]</scope>
    <source>
        <strain evidence="2 3">KCTC 13049</strain>
    </source>
</reference>
<dbReference type="InterPro" id="IPR011041">
    <property type="entry name" value="Quinoprot_gluc/sorb_DH_b-prop"/>
</dbReference>
<accession>A0A2Z2K333</accession>
<name>A0A2Z2K333_9BACL</name>
<dbReference type="InterPro" id="IPR012938">
    <property type="entry name" value="Glc/Sorbosone_DH"/>
</dbReference>
<sequence length="175" mass="19192">MLFTERPGSAVYSWGHRNPQGLAWQTGSGVLYSSEHGQSNHDEINIIKAGVNYGWPLIEGDEAGSGQSEAELEQPLLHSWEETWAPSGMAFITQGPLAGQLLVASLRGEMLLRVSPESGDQPAFVQELFEEEWGRLRNVAEGPDGTLYVMTNNRDGRGNAGDADDRLIALKPNWE</sequence>
<dbReference type="AlphaFoldDB" id="A0A2Z2K333"/>
<evidence type="ECO:0000313" key="2">
    <source>
        <dbReference type="EMBL" id="ASA19616.1"/>
    </source>
</evidence>
<feature type="domain" description="Glucose/Sorbosone dehydrogenase" evidence="1">
    <location>
        <begin position="9"/>
        <end position="157"/>
    </location>
</feature>
<evidence type="ECO:0000259" key="1">
    <source>
        <dbReference type="Pfam" id="PF07995"/>
    </source>
</evidence>
<gene>
    <name evidence="2" type="ORF">B9T62_01540</name>
</gene>
<dbReference type="KEGG" id="pdh:B9T62_01540"/>
<dbReference type="OrthoDB" id="9770043at2"/>
<proteinExistence type="predicted"/>
<dbReference type="InterPro" id="IPR011042">
    <property type="entry name" value="6-blade_b-propeller_TolB-like"/>
</dbReference>
<dbReference type="PANTHER" id="PTHR19328">
    <property type="entry name" value="HEDGEHOG-INTERACTING PROTEIN"/>
    <property type="match status" value="1"/>
</dbReference>
<dbReference type="EMBL" id="CP021780">
    <property type="protein sequence ID" value="ASA19616.1"/>
    <property type="molecule type" value="Genomic_DNA"/>
</dbReference>
<dbReference type="Proteomes" id="UP000249890">
    <property type="component" value="Chromosome"/>
</dbReference>
<dbReference type="SUPFAM" id="SSF50952">
    <property type="entry name" value="Soluble quinoprotein glucose dehydrogenase"/>
    <property type="match status" value="1"/>
</dbReference>
<evidence type="ECO:0000313" key="3">
    <source>
        <dbReference type="Proteomes" id="UP000249890"/>
    </source>
</evidence>